<reference evidence="2" key="1">
    <citation type="submission" date="2020-06" db="EMBL/GenBank/DDBJ databases">
        <authorList>
            <person name="Li T."/>
            <person name="Hu X."/>
            <person name="Zhang T."/>
            <person name="Song X."/>
            <person name="Zhang H."/>
            <person name="Dai N."/>
            <person name="Sheng W."/>
            <person name="Hou X."/>
            <person name="Wei L."/>
        </authorList>
    </citation>
    <scope>NUCLEOTIDE SEQUENCE</scope>
    <source>
        <strain evidence="2">G02</strain>
        <tissue evidence="2">Leaf</tissue>
    </source>
</reference>
<dbReference type="PANTHER" id="PTHR45835">
    <property type="entry name" value="YALI0A06105P"/>
    <property type="match status" value="1"/>
</dbReference>
<dbReference type="AlphaFoldDB" id="A0AAW2S109"/>
<protein>
    <recommendedName>
        <fullName evidence="1">Integrase catalytic domain-containing protein</fullName>
    </recommendedName>
</protein>
<dbReference type="GO" id="GO:0003676">
    <property type="term" value="F:nucleic acid binding"/>
    <property type="evidence" value="ECO:0007669"/>
    <property type="project" value="InterPro"/>
</dbReference>
<dbReference type="Gene3D" id="3.30.420.10">
    <property type="entry name" value="Ribonuclease H-like superfamily/Ribonuclease H"/>
    <property type="match status" value="1"/>
</dbReference>
<dbReference type="InterPro" id="IPR036397">
    <property type="entry name" value="RNaseH_sf"/>
</dbReference>
<dbReference type="InterPro" id="IPR012337">
    <property type="entry name" value="RNaseH-like_sf"/>
</dbReference>
<dbReference type="InterPro" id="IPR056924">
    <property type="entry name" value="SH3_Tf2-1"/>
</dbReference>
<comment type="caution">
    <text evidence="2">The sequence shown here is derived from an EMBL/GenBank/DDBJ whole genome shotgun (WGS) entry which is preliminary data.</text>
</comment>
<dbReference type="InterPro" id="IPR016197">
    <property type="entry name" value="Chromo-like_dom_sf"/>
</dbReference>
<dbReference type="GO" id="GO:0015074">
    <property type="term" value="P:DNA integration"/>
    <property type="evidence" value="ECO:0007669"/>
    <property type="project" value="InterPro"/>
</dbReference>
<dbReference type="SUPFAM" id="SSF54160">
    <property type="entry name" value="Chromo domain-like"/>
    <property type="match status" value="1"/>
</dbReference>
<dbReference type="SUPFAM" id="SSF53098">
    <property type="entry name" value="Ribonuclease H-like"/>
    <property type="match status" value="1"/>
</dbReference>
<gene>
    <name evidence="2" type="ORF">Sradi_2973500</name>
</gene>
<dbReference type="Pfam" id="PF24626">
    <property type="entry name" value="SH3_Tf2-1"/>
    <property type="match status" value="1"/>
</dbReference>
<organism evidence="2">
    <name type="scientific">Sesamum radiatum</name>
    <name type="common">Black benniseed</name>
    <dbReference type="NCBI Taxonomy" id="300843"/>
    <lineage>
        <taxon>Eukaryota</taxon>
        <taxon>Viridiplantae</taxon>
        <taxon>Streptophyta</taxon>
        <taxon>Embryophyta</taxon>
        <taxon>Tracheophyta</taxon>
        <taxon>Spermatophyta</taxon>
        <taxon>Magnoliopsida</taxon>
        <taxon>eudicotyledons</taxon>
        <taxon>Gunneridae</taxon>
        <taxon>Pentapetalae</taxon>
        <taxon>asterids</taxon>
        <taxon>lamiids</taxon>
        <taxon>Lamiales</taxon>
        <taxon>Pedaliaceae</taxon>
        <taxon>Sesamum</taxon>
    </lineage>
</organism>
<dbReference type="PROSITE" id="PS50994">
    <property type="entry name" value="INTEGRASE"/>
    <property type="match status" value="1"/>
</dbReference>
<evidence type="ECO:0000313" key="2">
    <source>
        <dbReference type="EMBL" id="KAL0385792.1"/>
    </source>
</evidence>
<dbReference type="PANTHER" id="PTHR45835:SF105">
    <property type="entry name" value="INTEGRASE CATALYTIC DOMAIN-CONTAINING PROTEIN"/>
    <property type="match status" value="1"/>
</dbReference>
<name>A0AAW2S109_SESRA</name>
<dbReference type="InterPro" id="IPR001584">
    <property type="entry name" value="Integrase_cat-core"/>
</dbReference>
<proteinExistence type="predicted"/>
<accession>A0AAW2S109</accession>
<evidence type="ECO:0000259" key="1">
    <source>
        <dbReference type="PROSITE" id="PS50994"/>
    </source>
</evidence>
<dbReference type="EMBL" id="JACGWJ010000012">
    <property type="protein sequence ID" value="KAL0385792.1"/>
    <property type="molecule type" value="Genomic_DNA"/>
</dbReference>
<reference evidence="2" key="2">
    <citation type="journal article" date="2024" name="Plant">
        <title>Genomic evolution and insights into agronomic trait innovations of Sesamum species.</title>
        <authorList>
            <person name="Miao H."/>
            <person name="Wang L."/>
            <person name="Qu L."/>
            <person name="Liu H."/>
            <person name="Sun Y."/>
            <person name="Le M."/>
            <person name="Wang Q."/>
            <person name="Wei S."/>
            <person name="Zheng Y."/>
            <person name="Lin W."/>
            <person name="Duan Y."/>
            <person name="Cao H."/>
            <person name="Xiong S."/>
            <person name="Wang X."/>
            <person name="Wei L."/>
            <person name="Li C."/>
            <person name="Ma Q."/>
            <person name="Ju M."/>
            <person name="Zhao R."/>
            <person name="Li G."/>
            <person name="Mu C."/>
            <person name="Tian Q."/>
            <person name="Mei H."/>
            <person name="Zhang T."/>
            <person name="Gao T."/>
            <person name="Zhang H."/>
        </authorList>
    </citation>
    <scope>NUCLEOTIDE SEQUENCE</scope>
    <source>
        <strain evidence="2">G02</strain>
    </source>
</reference>
<feature type="domain" description="Integrase catalytic" evidence="1">
    <location>
        <begin position="1"/>
        <end position="101"/>
    </location>
</feature>
<sequence>MDFITHLPPSDGKTVIWVVVDRLTKYAHFISLPARFTAASLAVVFSESIYRLHGMPRFIVSDRDRVFISQFWRELFRLSGTTLKFSSPLWRAPPTLRDFVEDETPVAAVEGLVRQRKDILASAKHHLTRARQRMKAQADQHRRDVVLQVGEWVLLRLQPYRQQSLDRRSTQKLSRRYFGPFRILRKIGAVAYELELPAGSQIHPVFHVSLLKPFRGDPPTTTGTLPPEMADAGFSSKPLRVLGQRVESRSGREQILVQWAGQDETDAIWVNSSDFRSAFPTFDLEDKVFSEDGCTDTGMAQEAIQMQPHTLLGPEDSPLQDLDVASNDKVMESPLGDPPGIAQGLLN</sequence>